<dbReference type="KEGG" id="hazt:108674775"/>
<gene>
    <name evidence="4" type="primary">LOC108674775</name>
</gene>
<name>A0A8B7NWZ1_HYAAZ</name>
<organism evidence="3 4">
    <name type="scientific">Hyalella azteca</name>
    <name type="common">Amphipod</name>
    <dbReference type="NCBI Taxonomy" id="294128"/>
    <lineage>
        <taxon>Eukaryota</taxon>
        <taxon>Metazoa</taxon>
        <taxon>Ecdysozoa</taxon>
        <taxon>Arthropoda</taxon>
        <taxon>Crustacea</taxon>
        <taxon>Multicrustacea</taxon>
        <taxon>Malacostraca</taxon>
        <taxon>Eumalacostraca</taxon>
        <taxon>Peracarida</taxon>
        <taxon>Amphipoda</taxon>
        <taxon>Senticaudata</taxon>
        <taxon>Talitrida</taxon>
        <taxon>Talitroidea</taxon>
        <taxon>Hyalellidae</taxon>
        <taxon>Hyalella</taxon>
    </lineage>
</organism>
<dbReference type="AlphaFoldDB" id="A0A8B7NWZ1"/>
<evidence type="ECO:0000256" key="2">
    <source>
        <dbReference type="SAM" id="Phobius"/>
    </source>
</evidence>
<keyword evidence="2" id="KW-0812">Transmembrane</keyword>
<sequence length="831" mass="97433">MQPTPALPLAFSCRENFMKRTRKVSSNSDCCCSFPENNNCIDILLDVHSPRTINDPNGDIRRDIIACNRSHSSRDLNYTSHELEFSCSEALTFNPANTGCDMSHKTEPEWRSKPLLLSYVYRNFYKHRPETRFLYNFNLFIISFLIFISLNLVTTNSEEILTLSRNPSQLIFNINNTSALHDGHRNRNASAKVNISELYFLHPFSSHDDRSKISLHRMDHVLDYENDEYTHEKHLVRRSGRDVSSKHNSLRSHHRKRRLHEDHRRRGDLWPHGNHRPYAIYGLQMPRTNHEHLEPQEHQELHDSDEINELHEVDGYQGPYTSHQNQGTSEIRRNRNNYNSREREGLFESRRLRKEHPVPVAEEVAKAPPGKHFTWKSTWQQGKKISVLSIEPDGQRDRRSLAARLQAQGLHRPRHMATTHDQDLNGNPHMKITSPSHLHDRNSGTTPGDGRAQSSVSEQRGLRSNHKRKQKGENRPQKLGSHLDSTKGDYELTSEYNEQDANYSPRDATLQAQDTLDRRSRNSQNAQESSFLLKQKKISLPSSDQKNEFNYKKQLGSQELTAGLEFEKNLLEREIQRLEDLDEDRKVIEKDLEAIEEDLEEILNRERRSSVNRRERILRRRERRKLRREERKRRRKMRERERRRKNPLAGLDNNGSIDNSDADVAVDETTAIRNELAEAERRKLRSDRRRRRIAQRRARRRERRMQRRLRKRKKMWNSSSESNMVIDIVQFEQDSTNMLLGHNACQYRDLMLCARETGLVSHSASSVYSLQTEPRCMQRKNFLECMERQRNDSSHCSSSTKALGDLKSLRKHLRSAMFSNSSCLIAASIHG</sequence>
<feature type="region of interest" description="Disordered" evidence="1">
    <location>
        <begin position="628"/>
        <end position="662"/>
    </location>
</feature>
<dbReference type="GeneID" id="108674775"/>
<protein>
    <submittedName>
        <fullName evidence="4">Trichohyalin</fullName>
    </submittedName>
</protein>
<feature type="compositionally biased region" description="Basic residues" evidence="1">
    <location>
        <begin position="628"/>
        <end position="646"/>
    </location>
</feature>
<feature type="region of interest" description="Disordered" evidence="1">
    <location>
        <begin position="681"/>
        <end position="716"/>
    </location>
</feature>
<dbReference type="RefSeq" id="XP_018018235.1">
    <property type="nucleotide sequence ID" value="XM_018162746.2"/>
</dbReference>
<evidence type="ECO:0000313" key="3">
    <source>
        <dbReference type="Proteomes" id="UP000694843"/>
    </source>
</evidence>
<feature type="region of interest" description="Disordered" evidence="1">
    <location>
        <begin position="315"/>
        <end position="345"/>
    </location>
</feature>
<feature type="region of interest" description="Disordered" evidence="1">
    <location>
        <begin position="407"/>
        <end position="488"/>
    </location>
</feature>
<feature type="compositionally biased region" description="Basic and acidic residues" evidence="1">
    <location>
        <begin position="235"/>
        <end position="245"/>
    </location>
</feature>
<feature type="transmembrane region" description="Helical" evidence="2">
    <location>
        <begin position="133"/>
        <end position="153"/>
    </location>
</feature>
<keyword evidence="2" id="KW-1133">Transmembrane helix</keyword>
<proteinExistence type="predicted"/>
<feature type="region of interest" description="Disordered" evidence="1">
    <location>
        <begin position="515"/>
        <end position="539"/>
    </location>
</feature>
<feature type="region of interest" description="Disordered" evidence="1">
    <location>
        <begin position="235"/>
        <end position="273"/>
    </location>
</feature>
<feature type="compositionally biased region" description="Basic and acidic residues" evidence="1">
    <location>
        <begin position="259"/>
        <end position="269"/>
    </location>
</feature>
<keyword evidence="3" id="KW-1185">Reference proteome</keyword>
<feature type="compositionally biased region" description="Basic residues" evidence="1">
    <location>
        <begin position="682"/>
        <end position="715"/>
    </location>
</feature>
<keyword evidence="2" id="KW-0472">Membrane</keyword>
<evidence type="ECO:0000313" key="4">
    <source>
        <dbReference type="RefSeq" id="XP_018018235.1"/>
    </source>
</evidence>
<feature type="compositionally biased region" description="Polar residues" evidence="1">
    <location>
        <begin position="319"/>
        <end position="329"/>
    </location>
</feature>
<feature type="compositionally biased region" description="Polar residues" evidence="1">
    <location>
        <begin position="522"/>
        <end position="532"/>
    </location>
</feature>
<dbReference type="Proteomes" id="UP000694843">
    <property type="component" value="Unplaced"/>
</dbReference>
<feature type="compositionally biased region" description="Basic residues" evidence="1">
    <location>
        <begin position="248"/>
        <end position="258"/>
    </location>
</feature>
<evidence type="ECO:0000256" key="1">
    <source>
        <dbReference type="SAM" id="MobiDB-lite"/>
    </source>
</evidence>
<reference evidence="4" key="1">
    <citation type="submission" date="2025-08" db="UniProtKB">
        <authorList>
            <consortium name="RefSeq"/>
        </authorList>
    </citation>
    <scope>IDENTIFICATION</scope>
    <source>
        <tissue evidence="4">Whole organism</tissue>
    </source>
</reference>
<accession>A0A8B7NWZ1</accession>